<protein>
    <submittedName>
        <fullName evidence="1">DUF72 domain-containing protein</fullName>
    </submittedName>
</protein>
<keyword evidence="2" id="KW-1185">Reference proteome</keyword>
<dbReference type="AlphaFoldDB" id="A0A5C6TZN9"/>
<dbReference type="PANTHER" id="PTHR30348">
    <property type="entry name" value="UNCHARACTERIZED PROTEIN YECE"/>
    <property type="match status" value="1"/>
</dbReference>
<dbReference type="Pfam" id="PF01904">
    <property type="entry name" value="DUF72"/>
    <property type="match status" value="1"/>
</dbReference>
<dbReference type="Gene3D" id="3.20.20.410">
    <property type="entry name" value="Protein of unknown function UPF0759"/>
    <property type="match status" value="1"/>
</dbReference>
<dbReference type="EMBL" id="VOPW01000001">
    <property type="protein sequence ID" value="TXC66143.1"/>
    <property type="molecule type" value="Genomic_DNA"/>
</dbReference>
<dbReference type="InterPro" id="IPR036520">
    <property type="entry name" value="UPF0759_sf"/>
</dbReference>
<evidence type="ECO:0000313" key="2">
    <source>
        <dbReference type="Proteomes" id="UP000321832"/>
    </source>
</evidence>
<reference evidence="1 2" key="1">
    <citation type="submission" date="2019-08" db="EMBL/GenBank/DDBJ databases">
        <authorList>
            <person name="Khan S.A."/>
            <person name="Jeon C.O."/>
            <person name="Jeong S.E."/>
        </authorList>
    </citation>
    <scope>NUCLEOTIDE SEQUENCE [LARGE SCALE GENOMIC DNA]</scope>
    <source>
        <strain evidence="2">IMCC1728</strain>
    </source>
</reference>
<dbReference type="Proteomes" id="UP000321832">
    <property type="component" value="Unassembled WGS sequence"/>
</dbReference>
<name>A0A5C6TZN9_9BURK</name>
<gene>
    <name evidence="1" type="ORF">FSC37_10025</name>
</gene>
<comment type="caution">
    <text evidence="1">The sequence shown here is derived from an EMBL/GenBank/DDBJ whole genome shotgun (WGS) entry which is preliminary data.</text>
</comment>
<sequence>MQEAMFPETDGVLPAAVPAPVQSLAAALPSVVRLGTSSWTFPGWAGLVYAHRASAQALARDGLPAYGHHPLLRTVSLDRSFYWPLEAAEYAACAQQVPDDFRFVVKAPARICDAVLRDPGGRGARPNPLFLDAQTALGEFVRPAMEGLGEKLGALVFQISPLPAHWLSDREALFAGLDALLHALPPGLLCAVEVRDAAWLGADFAALLRARGATYCLGLHPRLPPIDEQLPMLRALWPGPLVCRWNLHRRHGAQGYESAKAGYEPFDRLVDPDPGTREVLARVAAATSAAGQPVYVTINNKAEGSAPCSVIALAEEIARQRAG</sequence>
<dbReference type="PANTHER" id="PTHR30348:SF4">
    <property type="entry name" value="DUF72 DOMAIN-CONTAINING PROTEIN"/>
    <property type="match status" value="1"/>
</dbReference>
<proteinExistence type="predicted"/>
<accession>A0A5C6TZN9</accession>
<evidence type="ECO:0000313" key="1">
    <source>
        <dbReference type="EMBL" id="TXC66143.1"/>
    </source>
</evidence>
<organism evidence="1 2">
    <name type="scientific">Piscinibacter aquaticus</name>
    <dbReference type="NCBI Taxonomy" id="392597"/>
    <lineage>
        <taxon>Bacteria</taxon>
        <taxon>Pseudomonadati</taxon>
        <taxon>Pseudomonadota</taxon>
        <taxon>Betaproteobacteria</taxon>
        <taxon>Burkholderiales</taxon>
        <taxon>Sphaerotilaceae</taxon>
        <taxon>Piscinibacter</taxon>
    </lineage>
</organism>
<dbReference type="InterPro" id="IPR002763">
    <property type="entry name" value="DUF72"/>
</dbReference>
<dbReference type="SUPFAM" id="SSF117396">
    <property type="entry name" value="TM1631-like"/>
    <property type="match status" value="1"/>
</dbReference>